<proteinExistence type="predicted"/>
<dbReference type="RefSeq" id="WP_358132308.1">
    <property type="nucleotide sequence ID" value="NZ_JBFALK010000005.1"/>
</dbReference>
<sequence>MSPVPAPVPYAVWPSPISTTDVARSGLSLGFPTVLDDDLWWEEDRPTEGGRRTVVHRGADGLLRELLPSPWDARTRVHEYGGRSYAVVPGWGIVFAHHRDQRLYLAASGTEPWPLTPEPERLCGLRYADLLVHHGPDGPEVWCVRERHHDDGAVTRSIVSISLGDHLSAPGPVSGLNDHPSAPDPRGRSFPPGPDGVTSRSSSSGPASGLNDRSSRGGALHSPASSPIGSPSTSGIVERVSGSDFYAFPTISPDGRHLAYICWDHPRMPWSGTELRVTRIADGRTWTVAGGVDESVLAPCWRDDLNLYFVSDRSGWWNLYQDGLHGGSPRALHPAEEEFAGPLWRLGGRPYQPLGDGRLAVLHGRGDLRLGILDPDTGALTDIEVPYSGWDPALASDGRTVAGIAYGPHLPRAVVRLDGGDGRVEWLCGDTAELPETAYLPMPRAVEIESGASRDVHAYLYPPSGPGAGDAAATPYVVFVHGGPTGHATTELSLEKAFFTSRGIGVLDLNYGGSSGYGRAYRERLRGQWGVVDVEDAVAAARWLAAENLADPARIAIRGGSAGGWTVMAACCASDVFAGGVSIAGVSALAPLAAATHDFESRYMDWLVGPETSYASREPLARAGEIDCPMLLMQGLADPVVPPAQSEAFADELSARGVPCTYLAFEGESHGFRRHETRATALAAELSFYLQIFHISA</sequence>
<feature type="compositionally biased region" description="Low complexity" evidence="1">
    <location>
        <begin position="222"/>
        <end position="234"/>
    </location>
</feature>
<dbReference type="PANTHER" id="PTHR43056">
    <property type="entry name" value="PEPTIDASE S9 PROLYL OLIGOPEPTIDASE"/>
    <property type="match status" value="1"/>
</dbReference>
<organism evidence="3 4">
    <name type="scientific">Microtetraspora glauca</name>
    <dbReference type="NCBI Taxonomy" id="1996"/>
    <lineage>
        <taxon>Bacteria</taxon>
        <taxon>Bacillati</taxon>
        <taxon>Actinomycetota</taxon>
        <taxon>Actinomycetes</taxon>
        <taxon>Streptosporangiales</taxon>
        <taxon>Streptosporangiaceae</taxon>
        <taxon>Microtetraspora</taxon>
    </lineage>
</organism>
<dbReference type="PANTHER" id="PTHR43056:SF5">
    <property type="entry name" value="PEPTIDASE S9 PROLYL OLIGOPEPTIDASE CATALYTIC DOMAIN-CONTAINING PROTEIN"/>
    <property type="match status" value="1"/>
</dbReference>
<dbReference type="InterPro" id="IPR050585">
    <property type="entry name" value="Xaa-Pro_dipeptidyl-ppase/CocE"/>
</dbReference>
<feature type="domain" description="Peptidase S9 prolyl oligopeptidase catalytic" evidence="2">
    <location>
        <begin position="492"/>
        <end position="693"/>
    </location>
</feature>
<reference evidence="3 4" key="1">
    <citation type="submission" date="2024-06" db="EMBL/GenBank/DDBJ databases">
        <title>The Natural Products Discovery Center: Release of the First 8490 Sequenced Strains for Exploring Actinobacteria Biosynthetic Diversity.</title>
        <authorList>
            <person name="Kalkreuter E."/>
            <person name="Kautsar S.A."/>
            <person name="Yang D."/>
            <person name="Bader C.D."/>
            <person name="Teijaro C.N."/>
            <person name="Fluegel L."/>
            <person name="Davis C.M."/>
            <person name="Simpson J.R."/>
            <person name="Lauterbach L."/>
            <person name="Steele A.D."/>
            <person name="Gui C."/>
            <person name="Meng S."/>
            <person name="Li G."/>
            <person name="Viehrig K."/>
            <person name="Ye F."/>
            <person name="Su P."/>
            <person name="Kiefer A.F."/>
            <person name="Nichols A."/>
            <person name="Cepeda A.J."/>
            <person name="Yan W."/>
            <person name="Fan B."/>
            <person name="Jiang Y."/>
            <person name="Adhikari A."/>
            <person name="Zheng C.-J."/>
            <person name="Schuster L."/>
            <person name="Cowan T.M."/>
            <person name="Smanski M.J."/>
            <person name="Chevrette M.G."/>
            <person name="De Carvalho L.P.S."/>
            <person name="Shen B."/>
        </authorList>
    </citation>
    <scope>NUCLEOTIDE SEQUENCE [LARGE SCALE GENOMIC DNA]</scope>
    <source>
        <strain evidence="3 4">NPDC050100</strain>
    </source>
</reference>
<protein>
    <submittedName>
        <fullName evidence="3">Prolyl oligopeptidase family serine peptidase</fullName>
    </submittedName>
</protein>
<dbReference type="SUPFAM" id="SSF82171">
    <property type="entry name" value="DPP6 N-terminal domain-like"/>
    <property type="match status" value="1"/>
</dbReference>
<dbReference type="Gene3D" id="3.40.50.1820">
    <property type="entry name" value="alpha/beta hydrolase"/>
    <property type="match status" value="1"/>
</dbReference>
<keyword evidence="4" id="KW-1185">Reference proteome</keyword>
<feature type="compositionally biased region" description="Low complexity" evidence="1">
    <location>
        <begin position="195"/>
        <end position="209"/>
    </location>
</feature>
<gene>
    <name evidence="3" type="ORF">AB0I59_12145</name>
</gene>
<dbReference type="Gene3D" id="2.120.10.30">
    <property type="entry name" value="TolB, C-terminal domain"/>
    <property type="match status" value="1"/>
</dbReference>
<comment type="caution">
    <text evidence="3">The sequence shown here is derived from an EMBL/GenBank/DDBJ whole genome shotgun (WGS) entry which is preliminary data.</text>
</comment>
<dbReference type="SUPFAM" id="SSF53474">
    <property type="entry name" value="alpha/beta-Hydrolases"/>
    <property type="match status" value="1"/>
</dbReference>
<evidence type="ECO:0000256" key="1">
    <source>
        <dbReference type="SAM" id="MobiDB-lite"/>
    </source>
</evidence>
<name>A0ABV3GCL3_MICGL</name>
<dbReference type="InterPro" id="IPR011042">
    <property type="entry name" value="6-blade_b-propeller_TolB-like"/>
</dbReference>
<feature type="region of interest" description="Disordered" evidence="1">
    <location>
        <begin position="169"/>
        <end position="234"/>
    </location>
</feature>
<dbReference type="InterPro" id="IPR029058">
    <property type="entry name" value="AB_hydrolase_fold"/>
</dbReference>
<dbReference type="EMBL" id="JBFALK010000005">
    <property type="protein sequence ID" value="MEV0969378.1"/>
    <property type="molecule type" value="Genomic_DNA"/>
</dbReference>
<dbReference type="Pfam" id="PF00326">
    <property type="entry name" value="Peptidase_S9"/>
    <property type="match status" value="1"/>
</dbReference>
<accession>A0ABV3GCL3</accession>
<dbReference type="Proteomes" id="UP001551675">
    <property type="component" value="Unassembled WGS sequence"/>
</dbReference>
<dbReference type="InterPro" id="IPR001375">
    <property type="entry name" value="Peptidase_S9_cat"/>
</dbReference>
<evidence type="ECO:0000259" key="2">
    <source>
        <dbReference type="Pfam" id="PF00326"/>
    </source>
</evidence>
<evidence type="ECO:0000313" key="3">
    <source>
        <dbReference type="EMBL" id="MEV0969378.1"/>
    </source>
</evidence>
<evidence type="ECO:0000313" key="4">
    <source>
        <dbReference type="Proteomes" id="UP001551675"/>
    </source>
</evidence>